<organism evidence="1 2">
    <name type="scientific">Erwinia phage vB_EamM_Stratton</name>
    <dbReference type="NCBI Taxonomy" id="1883378"/>
    <lineage>
        <taxon>Viruses</taxon>
        <taxon>Duplodnaviria</taxon>
        <taxon>Heunggongvirae</taxon>
        <taxon>Uroviricota</taxon>
        <taxon>Caudoviricetes</taxon>
        <taxon>Chimalliviridae</taxon>
        <taxon>Erskinevirus</taxon>
        <taxon>Erskinevirus EaH2</taxon>
    </lineage>
</organism>
<protein>
    <submittedName>
        <fullName evidence="1">Uncharacterized protein</fullName>
    </submittedName>
</protein>
<name>A0A1B2IGY8_9CAUD</name>
<sequence length="329" mass="36424">MSLDLDYITLEEDLDKVLALESRGVGLNNPAIQSIRKRWCVDTQVARESRERTQTTSSTLYQMYHEVVGLFSNRYHDAVRVMTKNAEKIDEHVAKMEGWMKRTSHFTAKEVPSAGWCARVCYEDVPDIKECIKLANSANGLEAAVKQYTIVTSQMVLDPGKIKRKVEDGELKVIGYSTAAAVHRASGILGRFGEEDVQARPMAGNVYVVTYGSGDKAKLDFGVGNGGNYRDTIAALTESECRQALAAAKKIAKALRDRGAKNGIFGYSGIYEEVEKMKAQLKDMHGDELRVATRRYKNALKLEDAFTTALDRVADGLISWVGATLKANQ</sequence>
<accession>A0A1B2IGY8</accession>
<dbReference type="EMBL" id="KX397373">
    <property type="protein sequence ID" value="ANZ50537.1"/>
    <property type="molecule type" value="Genomic_DNA"/>
</dbReference>
<dbReference type="Proteomes" id="UP000221949">
    <property type="component" value="Segment"/>
</dbReference>
<reference evidence="2" key="1">
    <citation type="submission" date="2016-06" db="EMBL/GenBank/DDBJ databases">
        <authorList>
            <person name="Berg J.A."/>
            <person name="Stratton M.L."/>
            <person name="Esplin I.D."/>
            <person name="Jensen G.L."/>
            <person name="Merrill B.D."/>
            <person name="Breakwell D.P."/>
            <person name="Hope S."/>
            <person name="Grose J.H."/>
        </authorList>
    </citation>
    <scope>NUCLEOTIDE SEQUENCE [LARGE SCALE GENOMIC DNA]</scope>
</reference>
<evidence type="ECO:0000313" key="2">
    <source>
        <dbReference type="Proteomes" id="UP000221949"/>
    </source>
</evidence>
<proteinExistence type="predicted"/>
<evidence type="ECO:0000313" key="1">
    <source>
        <dbReference type="EMBL" id="ANZ50537.1"/>
    </source>
</evidence>
<gene>
    <name evidence="1" type="ORF">STRATTON_112</name>
</gene>